<dbReference type="EMBL" id="ASPP01038135">
    <property type="protein sequence ID" value="ETO01497.1"/>
    <property type="molecule type" value="Genomic_DNA"/>
</dbReference>
<comment type="caution">
    <text evidence="2">The sequence shown here is derived from an EMBL/GenBank/DDBJ whole genome shotgun (WGS) entry which is preliminary data.</text>
</comment>
<keyword evidence="3" id="KW-1185">Reference proteome</keyword>
<evidence type="ECO:0000313" key="2">
    <source>
        <dbReference type="EMBL" id="ETO01497.1"/>
    </source>
</evidence>
<evidence type="ECO:0000313" key="3">
    <source>
        <dbReference type="Proteomes" id="UP000023152"/>
    </source>
</evidence>
<sequence>KLKECKYRGLANHEAAKCRNKDDPRKHLDVAYDKGHICDSVKCEVIRKAREKFAKNYSYTDAAKSQRLNDNENNNGPRKSNKRKKNKRKINNDQKQQNKKSDADEILSLKRELAEMKSAFNPYFNQLIQH</sequence>
<reference evidence="2 3" key="1">
    <citation type="journal article" date="2013" name="Curr. Biol.">
        <title>The Genome of the Foraminiferan Reticulomyxa filosa.</title>
        <authorList>
            <person name="Glockner G."/>
            <person name="Hulsmann N."/>
            <person name="Schleicher M."/>
            <person name="Noegel A.A."/>
            <person name="Eichinger L."/>
            <person name="Gallinger C."/>
            <person name="Pawlowski J."/>
            <person name="Sierra R."/>
            <person name="Euteneuer U."/>
            <person name="Pillet L."/>
            <person name="Moustafa A."/>
            <person name="Platzer M."/>
            <person name="Groth M."/>
            <person name="Szafranski K."/>
            <person name="Schliwa M."/>
        </authorList>
    </citation>
    <scope>NUCLEOTIDE SEQUENCE [LARGE SCALE GENOMIC DNA]</scope>
</reference>
<gene>
    <name evidence="2" type="ORF">RFI_35943</name>
</gene>
<evidence type="ECO:0000256" key="1">
    <source>
        <dbReference type="SAM" id="MobiDB-lite"/>
    </source>
</evidence>
<protein>
    <submittedName>
        <fullName evidence="2">Uncharacterized protein</fullName>
    </submittedName>
</protein>
<name>X6LK37_RETFI</name>
<proteinExistence type="predicted"/>
<feature type="region of interest" description="Disordered" evidence="1">
    <location>
        <begin position="56"/>
        <end position="104"/>
    </location>
</feature>
<dbReference type="AlphaFoldDB" id="X6LK37"/>
<feature type="non-terminal residue" evidence="2">
    <location>
        <position position="1"/>
    </location>
</feature>
<accession>X6LK37</accession>
<dbReference type="Proteomes" id="UP000023152">
    <property type="component" value="Unassembled WGS sequence"/>
</dbReference>
<feature type="compositionally biased region" description="Basic residues" evidence="1">
    <location>
        <begin position="79"/>
        <end position="89"/>
    </location>
</feature>
<organism evidence="2 3">
    <name type="scientific">Reticulomyxa filosa</name>
    <dbReference type="NCBI Taxonomy" id="46433"/>
    <lineage>
        <taxon>Eukaryota</taxon>
        <taxon>Sar</taxon>
        <taxon>Rhizaria</taxon>
        <taxon>Retaria</taxon>
        <taxon>Foraminifera</taxon>
        <taxon>Monothalamids</taxon>
        <taxon>Reticulomyxidae</taxon>
        <taxon>Reticulomyxa</taxon>
    </lineage>
</organism>